<dbReference type="AlphaFoldDB" id="A0A9D3VFN1"/>
<sequence length="217" mass="24720">MMDISGKKVSTDEIKSALFDMGLLKAPDCDGFHTYFFQNQWDMVGDAVVIFSKDIALEQAVFVVGRNITDDIIIAPEVIHSMISKQNNRNWMALKIDLDKAYDRISWEFINVSLQATCIPNFLCNVIMFAIMSSSMQVLRSKCGMKEDLSDDIVKDRLWISDEIIKCIVSIPPSHDLAGPNKITWMDTPTGSFTLKSAYWKLSNRLWNPKDATWRIP</sequence>
<protein>
    <recommendedName>
        <fullName evidence="3">Reverse transcriptase domain-containing protein</fullName>
    </recommendedName>
</protein>
<name>A0A9D3VFN1_9ROSI</name>
<dbReference type="Proteomes" id="UP000828251">
    <property type="component" value="Unassembled WGS sequence"/>
</dbReference>
<accession>A0A9D3VFN1</accession>
<organism evidence="1 2">
    <name type="scientific">Gossypium stocksii</name>
    <dbReference type="NCBI Taxonomy" id="47602"/>
    <lineage>
        <taxon>Eukaryota</taxon>
        <taxon>Viridiplantae</taxon>
        <taxon>Streptophyta</taxon>
        <taxon>Embryophyta</taxon>
        <taxon>Tracheophyta</taxon>
        <taxon>Spermatophyta</taxon>
        <taxon>Magnoliopsida</taxon>
        <taxon>eudicotyledons</taxon>
        <taxon>Gunneridae</taxon>
        <taxon>Pentapetalae</taxon>
        <taxon>rosids</taxon>
        <taxon>malvids</taxon>
        <taxon>Malvales</taxon>
        <taxon>Malvaceae</taxon>
        <taxon>Malvoideae</taxon>
        <taxon>Gossypium</taxon>
    </lineage>
</organism>
<evidence type="ECO:0000313" key="1">
    <source>
        <dbReference type="EMBL" id="KAH1081647.1"/>
    </source>
</evidence>
<keyword evidence="2" id="KW-1185">Reference proteome</keyword>
<comment type="caution">
    <text evidence="1">The sequence shown here is derived from an EMBL/GenBank/DDBJ whole genome shotgun (WGS) entry which is preliminary data.</text>
</comment>
<evidence type="ECO:0000313" key="2">
    <source>
        <dbReference type="Proteomes" id="UP000828251"/>
    </source>
</evidence>
<evidence type="ECO:0008006" key="3">
    <source>
        <dbReference type="Google" id="ProtNLM"/>
    </source>
</evidence>
<dbReference type="PANTHER" id="PTHR46890">
    <property type="entry name" value="NON-LTR RETROLELEMENT REVERSE TRANSCRIPTASE-LIKE PROTEIN-RELATED"/>
    <property type="match status" value="1"/>
</dbReference>
<dbReference type="InterPro" id="IPR052343">
    <property type="entry name" value="Retrotransposon-Effector_Assoc"/>
</dbReference>
<dbReference type="OrthoDB" id="1934719at2759"/>
<dbReference type="PANTHER" id="PTHR46890:SF48">
    <property type="entry name" value="RNA-DIRECTED DNA POLYMERASE"/>
    <property type="match status" value="1"/>
</dbReference>
<reference evidence="1 2" key="1">
    <citation type="journal article" date="2021" name="Plant Biotechnol. J.">
        <title>Multi-omics assisted identification of the key and species-specific regulatory components of drought-tolerant mechanisms in Gossypium stocksii.</title>
        <authorList>
            <person name="Yu D."/>
            <person name="Ke L."/>
            <person name="Zhang D."/>
            <person name="Wu Y."/>
            <person name="Sun Y."/>
            <person name="Mei J."/>
            <person name="Sun J."/>
            <person name="Sun Y."/>
        </authorList>
    </citation>
    <scope>NUCLEOTIDE SEQUENCE [LARGE SCALE GENOMIC DNA]</scope>
    <source>
        <strain evidence="2">cv. E1</strain>
        <tissue evidence="1">Leaf</tissue>
    </source>
</reference>
<gene>
    <name evidence="1" type="ORF">J1N35_021408</name>
</gene>
<dbReference type="EMBL" id="JAIQCV010000007">
    <property type="protein sequence ID" value="KAH1081647.1"/>
    <property type="molecule type" value="Genomic_DNA"/>
</dbReference>
<proteinExistence type="predicted"/>